<feature type="compositionally biased region" description="Low complexity" evidence="1">
    <location>
        <begin position="302"/>
        <end position="319"/>
    </location>
</feature>
<feature type="region of interest" description="Disordered" evidence="1">
    <location>
        <begin position="53"/>
        <end position="319"/>
    </location>
</feature>
<accession>A0A1L7AFG8</accession>
<dbReference type="Proteomes" id="UP000185494">
    <property type="component" value="Chromosome 1"/>
</dbReference>
<evidence type="ECO:0000313" key="4">
    <source>
        <dbReference type="Proteomes" id="UP000185494"/>
    </source>
</evidence>
<feature type="compositionally biased region" description="Low complexity" evidence="1">
    <location>
        <begin position="104"/>
        <end position="127"/>
    </location>
</feature>
<name>A0A1L7AFG8_9PROT</name>
<sequence length="418" mass="43701">MRWPRGLREWAYVSAALHLLAFLVILIQLPAHKVDEPMEQGIPIEVITPEAAQLAQADKPSPSPSKTAAAKDEPLPLPPPVEPPRPEPVSAPPPPPPPPPAPALAPTSAAPSTADRPAPPQQQAEAAPPLPPPPAPPPPAPTPPQQQAEATPPPPAADAVLPLPPPPAPAPPKPQQHAEAAPPKPEPPKPAPKPEPPKPDPPKPTPPKPEAKPQQHAEAKPDPKPEPPKPQPPVQQPKPSNQQGTGKVVPPPNPSDKPGTGRTPPAKNTDERSQSVLSTLEKLRAMQAQNEAPKSRANPAPSGSTQAGGAPTGTAALSSGEKTALANTISECWSVDGGALNIRSVIVEMRVEVDAGGTVRNVRPNGGVPADPQARSVYEAARRALLNPQCNPLPLPKDRLEALRNTVFRFNPRDLGLR</sequence>
<feature type="compositionally biased region" description="Basic and acidic residues" evidence="1">
    <location>
        <begin position="209"/>
        <end position="227"/>
    </location>
</feature>
<feature type="compositionally biased region" description="Pro residues" evidence="1">
    <location>
        <begin position="128"/>
        <end position="144"/>
    </location>
</feature>
<reference evidence="3 4" key="1">
    <citation type="submission" date="2016-05" db="EMBL/GenBank/DDBJ databases">
        <title>Complete Genome and Methylome Analysis of Psychrotrophic Bacterial Isolates from Antarctic Lake Untersee.</title>
        <authorList>
            <person name="Fomenkov A."/>
            <person name="Akimov V.N."/>
            <person name="Vasilyeva L.V."/>
            <person name="Andersen D."/>
            <person name="Vincze T."/>
            <person name="Roberts R.J."/>
        </authorList>
    </citation>
    <scope>NUCLEOTIDE SEQUENCE [LARGE SCALE GENOMIC DNA]</scope>
    <source>
        <strain evidence="3 4">U14-5</strain>
    </source>
</reference>
<dbReference type="RefSeq" id="WP_075798338.1">
    <property type="nucleotide sequence ID" value="NZ_CP015583.1"/>
</dbReference>
<evidence type="ECO:0000256" key="2">
    <source>
        <dbReference type="SAM" id="Phobius"/>
    </source>
</evidence>
<feature type="compositionally biased region" description="Pro residues" evidence="1">
    <location>
        <begin position="75"/>
        <end position="103"/>
    </location>
</feature>
<dbReference type="AlphaFoldDB" id="A0A1L7AFG8"/>
<gene>
    <name evidence="3" type="ORF">RGI145_10735</name>
</gene>
<dbReference type="eggNOG" id="COG3266">
    <property type="taxonomic scope" value="Bacteria"/>
</dbReference>
<keyword evidence="2" id="KW-1133">Transmembrane helix</keyword>
<proteinExistence type="predicted"/>
<dbReference type="STRING" id="257708.RGI145_10735"/>
<evidence type="ECO:0000256" key="1">
    <source>
        <dbReference type="SAM" id="MobiDB-lite"/>
    </source>
</evidence>
<dbReference type="Gene3D" id="3.30.1150.10">
    <property type="match status" value="1"/>
</dbReference>
<keyword evidence="2" id="KW-0472">Membrane</keyword>
<evidence type="ECO:0008006" key="5">
    <source>
        <dbReference type="Google" id="ProtNLM"/>
    </source>
</evidence>
<organism evidence="3 4">
    <name type="scientific">Roseomonas gilardii</name>
    <dbReference type="NCBI Taxonomy" id="257708"/>
    <lineage>
        <taxon>Bacteria</taxon>
        <taxon>Pseudomonadati</taxon>
        <taxon>Pseudomonadota</taxon>
        <taxon>Alphaproteobacteria</taxon>
        <taxon>Acetobacterales</taxon>
        <taxon>Roseomonadaceae</taxon>
        <taxon>Roseomonas</taxon>
    </lineage>
</organism>
<evidence type="ECO:0000313" key="3">
    <source>
        <dbReference type="EMBL" id="APT57502.1"/>
    </source>
</evidence>
<keyword evidence="2" id="KW-0812">Transmembrane</keyword>
<dbReference type="KEGG" id="rgi:RGI145_10735"/>
<feature type="compositionally biased region" description="Pro residues" evidence="1">
    <location>
        <begin position="182"/>
        <end position="194"/>
    </location>
</feature>
<dbReference type="EMBL" id="CP015583">
    <property type="protein sequence ID" value="APT57502.1"/>
    <property type="molecule type" value="Genomic_DNA"/>
</dbReference>
<feature type="compositionally biased region" description="Pro residues" evidence="1">
    <location>
        <begin position="151"/>
        <end position="174"/>
    </location>
</feature>
<feature type="transmembrane region" description="Helical" evidence="2">
    <location>
        <begin position="12"/>
        <end position="31"/>
    </location>
</feature>
<protein>
    <recommendedName>
        <fullName evidence="5">Protein TolA</fullName>
    </recommendedName>
</protein>